<sequence length="246" mass="27766">MSIKQVISNLVYVALFSAKPFVIALRSNNKNVGASGINTKDVFPPLKHVGLRANEGDGRCYYFDDTNTVDVVVRKGAKLRVALVDSPRGQVQFYTKSIHPPEIRQVITEPEDGAYPSDLFKSPVNTGGLMRLENIDTSRFDVRLHKLLELSSELKISSKERLDNKAIIALEHKGKAGKDAKIILEGICTEVKELMVEEWRSFNELLQDCWNLYDKTVETCVKNGWRSEDKERDSGNTRVWSPPGRE</sequence>
<protein>
    <submittedName>
        <fullName evidence="2">Uncharacterized protein</fullName>
    </submittedName>
</protein>
<dbReference type="AlphaFoldDB" id="A0A7J6LJP4"/>
<evidence type="ECO:0000313" key="3">
    <source>
        <dbReference type="Proteomes" id="UP000591131"/>
    </source>
</evidence>
<reference evidence="2 3" key="1">
    <citation type="submission" date="2020-04" db="EMBL/GenBank/DDBJ databases">
        <title>Perkinsus chesapeaki whole genome sequence.</title>
        <authorList>
            <person name="Bogema D.R."/>
        </authorList>
    </citation>
    <scope>NUCLEOTIDE SEQUENCE [LARGE SCALE GENOMIC DNA]</scope>
    <source>
        <strain evidence="2">ATCC PRA-425</strain>
    </source>
</reference>
<comment type="caution">
    <text evidence="2">The sequence shown here is derived from an EMBL/GenBank/DDBJ whole genome shotgun (WGS) entry which is preliminary data.</text>
</comment>
<evidence type="ECO:0000256" key="1">
    <source>
        <dbReference type="SAM" id="MobiDB-lite"/>
    </source>
</evidence>
<organism evidence="2 3">
    <name type="scientific">Perkinsus chesapeaki</name>
    <name type="common">Clam parasite</name>
    <name type="synonym">Perkinsus andrewsi</name>
    <dbReference type="NCBI Taxonomy" id="330153"/>
    <lineage>
        <taxon>Eukaryota</taxon>
        <taxon>Sar</taxon>
        <taxon>Alveolata</taxon>
        <taxon>Perkinsozoa</taxon>
        <taxon>Perkinsea</taxon>
        <taxon>Perkinsida</taxon>
        <taxon>Perkinsidae</taxon>
        <taxon>Perkinsus</taxon>
    </lineage>
</organism>
<gene>
    <name evidence="2" type="ORF">FOL47_007620</name>
</gene>
<dbReference type="Proteomes" id="UP000591131">
    <property type="component" value="Unassembled WGS sequence"/>
</dbReference>
<accession>A0A7J6LJP4</accession>
<feature type="region of interest" description="Disordered" evidence="1">
    <location>
        <begin position="227"/>
        <end position="246"/>
    </location>
</feature>
<keyword evidence="3" id="KW-1185">Reference proteome</keyword>
<dbReference type="EMBL" id="JAAPAO010000456">
    <property type="protein sequence ID" value="KAF4659336.1"/>
    <property type="molecule type" value="Genomic_DNA"/>
</dbReference>
<proteinExistence type="predicted"/>
<evidence type="ECO:0000313" key="2">
    <source>
        <dbReference type="EMBL" id="KAF4659336.1"/>
    </source>
</evidence>
<name>A0A7J6LJP4_PERCH</name>